<gene>
    <name evidence="2" type="ORF">BKA23_2628</name>
</gene>
<evidence type="ECO:0000313" key="2">
    <source>
        <dbReference type="EMBL" id="TWE10274.1"/>
    </source>
</evidence>
<keyword evidence="1" id="KW-0472">Membrane</keyword>
<keyword evidence="1" id="KW-1133">Transmembrane helix</keyword>
<dbReference type="Pfam" id="PF02447">
    <property type="entry name" value="GntP_permease"/>
    <property type="match status" value="1"/>
</dbReference>
<dbReference type="GO" id="GO:0005886">
    <property type="term" value="C:plasma membrane"/>
    <property type="evidence" value="ECO:0007669"/>
    <property type="project" value="TreeGrafter"/>
</dbReference>
<dbReference type="RefSeq" id="WP_145229118.1">
    <property type="nucleotide sequence ID" value="NZ_VIVQ01000002.1"/>
</dbReference>
<dbReference type="InterPro" id="IPR003474">
    <property type="entry name" value="Glcn_transporter"/>
</dbReference>
<dbReference type="EMBL" id="VIVQ01000002">
    <property type="protein sequence ID" value="TWE10274.1"/>
    <property type="molecule type" value="Genomic_DNA"/>
</dbReference>
<protein>
    <submittedName>
        <fullName evidence="2">GntP family gluconate:H+ symporter</fullName>
    </submittedName>
</protein>
<feature type="transmembrane region" description="Helical" evidence="1">
    <location>
        <begin position="462"/>
        <end position="482"/>
    </location>
</feature>
<feature type="transmembrane region" description="Helical" evidence="1">
    <location>
        <begin position="59"/>
        <end position="83"/>
    </location>
</feature>
<dbReference type="NCBIfam" id="TIGR00791">
    <property type="entry name" value="gntP"/>
    <property type="match status" value="1"/>
</dbReference>
<comment type="caution">
    <text evidence="2">The sequence shown here is derived from an EMBL/GenBank/DDBJ whole genome shotgun (WGS) entry which is preliminary data.</text>
</comment>
<organism evidence="2 3">
    <name type="scientific">Rudaeicoccus suwonensis</name>
    <dbReference type="NCBI Taxonomy" id="657409"/>
    <lineage>
        <taxon>Bacteria</taxon>
        <taxon>Bacillati</taxon>
        <taxon>Actinomycetota</taxon>
        <taxon>Actinomycetes</taxon>
        <taxon>Micrococcales</taxon>
        <taxon>Dermacoccaceae</taxon>
        <taxon>Rudaeicoccus</taxon>
    </lineage>
</organism>
<accession>A0A561E3T1</accession>
<dbReference type="PANTHER" id="PTHR30354">
    <property type="entry name" value="GNT FAMILY GLUCONATE TRANSPORTER"/>
    <property type="match status" value="1"/>
</dbReference>
<name>A0A561E3T1_9MICO</name>
<feature type="transmembrane region" description="Helical" evidence="1">
    <location>
        <begin position="301"/>
        <end position="320"/>
    </location>
</feature>
<feature type="transmembrane region" description="Helical" evidence="1">
    <location>
        <begin position="267"/>
        <end position="289"/>
    </location>
</feature>
<feature type="transmembrane region" description="Helical" evidence="1">
    <location>
        <begin position="148"/>
        <end position="168"/>
    </location>
</feature>
<dbReference type="OrthoDB" id="4325159at2"/>
<reference evidence="2 3" key="1">
    <citation type="submission" date="2019-06" db="EMBL/GenBank/DDBJ databases">
        <title>Sequencing the genomes of 1000 actinobacteria strains.</title>
        <authorList>
            <person name="Klenk H.-P."/>
        </authorList>
    </citation>
    <scope>NUCLEOTIDE SEQUENCE [LARGE SCALE GENOMIC DNA]</scope>
    <source>
        <strain evidence="2 3">DSM 19560</strain>
    </source>
</reference>
<feature type="transmembrane region" description="Helical" evidence="1">
    <location>
        <begin position="421"/>
        <end position="442"/>
    </location>
</feature>
<feature type="transmembrane region" description="Helical" evidence="1">
    <location>
        <begin position="7"/>
        <end position="23"/>
    </location>
</feature>
<keyword evidence="1" id="KW-0812">Transmembrane</keyword>
<feature type="transmembrane region" description="Helical" evidence="1">
    <location>
        <begin position="341"/>
        <end position="359"/>
    </location>
</feature>
<feature type="transmembrane region" description="Helical" evidence="1">
    <location>
        <begin position="103"/>
        <end position="136"/>
    </location>
</feature>
<evidence type="ECO:0000256" key="1">
    <source>
        <dbReference type="SAM" id="Phobius"/>
    </source>
</evidence>
<feature type="transmembrane region" description="Helical" evidence="1">
    <location>
        <begin position="29"/>
        <end position="47"/>
    </location>
</feature>
<dbReference type="PIRSF" id="PIRSF002746">
    <property type="entry name" value="Gluconate_transporter"/>
    <property type="match status" value="1"/>
</dbReference>
<feature type="transmembrane region" description="Helical" evidence="1">
    <location>
        <begin position="379"/>
        <end position="409"/>
    </location>
</feature>
<proteinExistence type="predicted"/>
<dbReference type="AlphaFoldDB" id="A0A561E3T1"/>
<sequence>MSAHSWYLLALLVASIVVLVTLINSRLKFHPFVALMVVSVAVGIFAGEPAAKIGSSIESGAGGILGNVGVTLALGAMLGRLLSDSGATDRIATAIVDRSSTAVLPYAMGAAAFVIGVPMFFEIGLIVLLPLVFSVAQRVREERPEAGSPYTMLVVPTIAALATLHGMVPPHPGPLVAVDGLHANLGKTIVLGLLCAIPTVIVSGPLYARFISRRVEIEPDAALVAQFTTAAAGPTNALAGTGVPVGSVHRSVGEGEPKTTRQANMGLAICAILIPVVLMLFQTVVQVWFSHDSDISDVATLVGTPVVAMLIGFLFALFALGFGTGQDGETLRRSVSESLKAVVGILLIIGGGGAFNGVLETTGIGGAIASAASHTNVNVIVLGWLLALLLSASTGSATVGIVSATGIVAPLVHDGSSWHTSLVVLAIGAGSIGLNYVNHAGFWLVKESFGMSMTNATKVHTAVQTLVSVVAFICILVLSIFIH</sequence>
<dbReference type="PANTHER" id="PTHR30354:SF26">
    <property type="entry name" value="TRANSPORTER, PUTATIVE-RELATED"/>
    <property type="match status" value="1"/>
</dbReference>
<dbReference type="GO" id="GO:0015128">
    <property type="term" value="F:gluconate transmembrane transporter activity"/>
    <property type="evidence" value="ECO:0007669"/>
    <property type="project" value="InterPro"/>
</dbReference>
<keyword evidence="3" id="KW-1185">Reference proteome</keyword>
<evidence type="ECO:0000313" key="3">
    <source>
        <dbReference type="Proteomes" id="UP000318297"/>
    </source>
</evidence>
<feature type="transmembrane region" description="Helical" evidence="1">
    <location>
        <begin position="188"/>
        <end position="208"/>
    </location>
</feature>
<dbReference type="Proteomes" id="UP000318297">
    <property type="component" value="Unassembled WGS sequence"/>
</dbReference>